<dbReference type="EMBL" id="GBEZ01010730">
    <property type="protein sequence ID" value="JAC74983.1"/>
    <property type="molecule type" value="Transcribed_RNA"/>
</dbReference>
<dbReference type="InterPro" id="IPR052089">
    <property type="entry name" value="Ankyrin-BTB/POZ_domain"/>
</dbReference>
<evidence type="ECO:0000313" key="4">
    <source>
        <dbReference type="EMBL" id="JAC74983.1"/>
    </source>
</evidence>
<keyword evidence="2" id="KW-0732">Signal</keyword>
<dbReference type="AlphaFoldDB" id="A0A061RSN7"/>
<proteinExistence type="predicted"/>
<protein>
    <recommendedName>
        <fullName evidence="3">BTB domain-containing protein</fullName>
    </recommendedName>
</protein>
<dbReference type="Pfam" id="PF00651">
    <property type="entry name" value="BTB"/>
    <property type="match status" value="1"/>
</dbReference>
<name>A0A061RSN7_9CHLO</name>
<reference evidence="4" key="1">
    <citation type="submission" date="2014-05" db="EMBL/GenBank/DDBJ databases">
        <title>The transcriptome of the halophilic microalga Tetraselmis sp. GSL018 isolated from the Great Salt Lake, Utah.</title>
        <authorList>
            <person name="Jinkerson R.E."/>
            <person name="D'Adamo S."/>
            <person name="Posewitz M.C."/>
        </authorList>
    </citation>
    <scope>NUCLEOTIDE SEQUENCE</scope>
    <source>
        <strain evidence="4">GSL018</strain>
    </source>
</reference>
<feature type="chain" id="PRO_5001605772" description="BTB domain-containing protein" evidence="2">
    <location>
        <begin position="20"/>
        <end position="348"/>
    </location>
</feature>
<dbReference type="InterPro" id="IPR000210">
    <property type="entry name" value="BTB/POZ_dom"/>
</dbReference>
<evidence type="ECO:0000256" key="1">
    <source>
        <dbReference type="ARBA" id="ARBA00004906"/>
    </source>
</evidence>
<evidence type="ECO:0000256" key="2">
    <source>
        <dbReference type="SAM" id="SignalP"/>
    </source>
</evidence>
<feature type="domain" description="BTB" evidence="3">
    <location>
        <begin position="175"/>
        <end position="271"/>
    </location>
</feature>
<feature type="signal peptide" evidence="2">
    <location>
        <begin position="1"/>
        <end position="19"/>
    </location>
</feature>
<evidence type="ECO:0000259" key="3">
    <source>
        <dbReference type="Pfam" id="PF00651"/>
    </source>
</evidence>
<comment type="pathway">
    <text evidence="1">Protein modification; protein ubiquitination.</text>
</comment>
<dbReference type="Gene3D" id="3.30.710.10">
    <property type="entry name" value="Potassium Channel Kv1.1, Chain A"/>
    <property type="match status" value="1"/>
</dbReference>
<dbReference type="InterPro" id="IPR011333">
    <property type="entry name" value="SKP1/BTB/POZ_sf"/>
</dbReference>
<sequence length="348" mass="37599">MSRCIGVCLSLGALQASLMRQFGEPDTCMEACMLLDSASAYGRLEGALATMELLLAGCQGVRPAPYFPSCCSVMRRNGKVEAIVRVVLDEAVAADAAGEDDATDNEVTALLADLMTYLPRASGDEIAGLAADARAAALNRAKSPATVNPPVEDAAATRGAGFSAVDVNIKRYDSITFIVGGREFYALGWVLEQASARLKRLLAHTDDVKGAVPVPQVDGMPDGRMYELFTLAAEFAYTGYAAISPADALELWSVAACLEMDELQVHCENVVNGMLVPTYETLNGALDLACRYRSGNRLRDLCVIYILDHLMDMHESGRLARLLRHSRNKIEEGMIHVLEDRFLIAAKM</sequence>
<accession>A0A061RSN7</accession>
<organism evidence="4">
    <name type="scientific">Tetraselmis sp. GSL018</name>
    <dbReference type="NCBI Taxonomy" id="582737"/>
    <lineage>
        <taxon>Eukaryota</taxon>
        <taxon>Viridiplantae</taxon>
        <taxon>Chlorophyta</taxon>
        <taxon>core chlorophytes</taxon>
        <taxon>Chlorodendrophyceae</taxon>
        <taxon>Chlorodendrales</taxon>
        <taxon>Chlorodendraceae</taxon>
        <taxon>Tetraselmis</taxon>
    </lineage>
</organism>
<gene>
    <name evidence="4" type="ORF">TSPGSL018_24442</name>
</gene>
<dbReference type="PANTHER" id="PTHR46071">
    <property type="entry name" value="ANKYRIN REPEAT AND BTB/POZ DOMAIN-CONTAINING"/>
    <property type="match status" value="1"/>
</dbReference>
<dbReference type="PANTHER" id="PTHR46071:SF2">
    <property type="entry name" value="ANKYRIN REPEAT AND BTB_POZ DOMAIN-CONTAINING PROTEIN 2-LIKE PROTEIN"/>
    <property type="match status" value="1"/>
</dbReference>
<dbReference type="SUPFAM" id="SSF54695">
    <property type="entry name" value="POZ domain"/>
    <property type="match status" value="1"/>
</dbReference>